<dbReference type="EMBL" id="CAJNOI010000071">
    <property type="protein sequence ID" value="CAF0998858.1"/>
    <property type="molecule type" value="Genomic_DNA"/>
</dbReference>
<organism evidence="1 4">
    <name type="scientific">Adineta steineri</name>
    <dbReference type="NCBI Taxonomy" id="433720"/>
    <lineage>
        <taxon>Eukaryota</taxon>
        <taxon>Metazoa</taxon>
        <taxon>Spiralia</taxon>
        <taxon>Gnathifera</taxon>
        <taxon>Rotifera</taxon>
        <taxon>Eurotatoria</taxon>
        <taxon>Bdelloidea</taxon>
        <taxon>Adinetida</taxon>
        <taxon>Adinetidae</taxon>
        <taxon>Adineta</taxon>
    </lineage>
</organism>
<accession>A0A814GN11</accession>
<protein>
    <submittedName>
        <fullName evidence="1">Uncharacterized protein</fullName>
    </submittedName>
</protein>
<dbReference type="Proteomes" id="UP000663877">
    <property type="component" value="Unassembled WGS sequence"/>
</dbReference>
<evidence type="ECO:0000313" key="2">
    <source>
        <dbReference type="EMBL" id="CAF1111348.1"/>
    </source>
</evidence>
<dbReference type="InterPro" id="IPR015943">
    <property type="entry name" value="WD40/YVTN_repeat-like_dom_sf"/>
</dbReference>
<dbReference type="EMBL" id="CAJNOM010000132">
    <property type="protein sequence ID" value="CAF1111348.1"/>
    <property type="molecule type" value="Genomic_DNA"/>
</dbReference>
<keyword evidence="3" id="KW-1185">Reference proteome</keyword>
<dbReference type="OrthoDB" id="10070064at2759"/>
<evidence type="ECO:0000313" key="1">
    <source>
        <dbReference type="EMBL" id="CAF0998858.1"/>
    </source>
</evidence>
<gene>
    <name evidence="1" type="ORF">BJG266_LOCUS15816</name>
    <name evidence="2" type="ORF">QVE165_LOCUS20860</name>
</gene>
<comment type="caution">
    <text evidence="1">The sequence shown here is derived from an EMBL/GenBank/DDBJ whole genome shotgun (WGS) entry which is preliminary data.</text>
</comment>
<dbReference type="InterPro" id="IPR036322">
    <property type="entry name" value="WD40_repeat_dom_sf"/>
</dbReference>
<dbReference type="Gene3D" id="2.130.10.10">
    <property type="entry name" value="YVTN repeat-like/Quinoprotein amine dehydrogenase"/>
    <property type="match status" value="1"/>
</dbReference>
<sequence>MAANHATSSYFLALKNEPRLTMQINTSIAAMAVDNNNSTLLYCSEDCLLLINEQGKEILNIKRNFKVSDMCFSSFLNQFLILSYKPECALYSLDPSTHELKQIKKFTRIIWSCTCYDKTLIVSEADQGSKIEVYDLSADHWNVVQIFTAPLSCEVDEQIEKIRFNSDGSRLGVILRKGSQSNYYHWFELRNPNDMTVVSTTTADLGDDQWCWLLPLPNQQFLATLWRKKKLFLFDSHGVLQETTEYDTNVKFLNSTALINSSCLAVQTWKPDELRFYNL</sequence>
<evidence type="ECO:0000313" key="3">
    <source>
        <dbReference type="Proteomes" id="UP000663832"/>
    </source>
</evidence>
<name>A0A814GN11_9BILA</name>
<dbReference type="Proteomes" id="UP000663832">
    <property type="component" value="Unassembled WGS sequence"/>
</dbReference>
<reference evidence="1" key="1">
    <citation type="submission" date="2021-02" db="EMBL/GenBank/DDBJ databases">
        <authorList>
            <person name="Nowell W R."/>
        </authorList>
    </citation>
    <scope>NUCLEOTIDE SEQUENCE</scope>
</reference>
<proteinExistence type="predicted"/>
<evidence type="ECO:0000313" key="4">
    <source>
        <dbReference type="Proteomes" id="UP000663877"/>
    </source>
</evidence>
<dbReference type="AlphaFoldDB" id="A0A814GN11"/>
<dbReference type="SUPFAM" id="SSF50978">
    <property type="entry name" value="WD40 repeat-like"/>
    <property type="match status" value="1"/>
</dbReference>